<dbReference type="PROSITE" id="PS50042">
    <property type="entry name" value="CNMP_BINDING_3"/>
    <property type="match status" value="1"/>
</dbReference>
<dbReference type="PANTHER" id="PTHR11537">
    <property type="entry name" value="VOLTAGE-GATED POTASSIUM CHANNEL"/>
    <property type="match status" value="1"/>
</dbReference>
<dbReference type="GO" id="GO:0000166">
    <property type="term" value="F:nucleotide binding"/>
    <property type="evidence" value="ECO:0007669"/>
    <property type="project" value="UniProtKB-KW"/>
</dbReference>
<evidence type="ECO:0000256" key="8">
    <source>
        <dbReference type="ARBA" id="ARBA00022958"/>
    </source>
</evidence>
<accession>A0A3B0RTA4</accession>
<keyword evidence="10" id="KW-0406">Ion transport</keyword>
<dbReference type="InterPro" id="IPR005821">
    <property type="entry name" value="Ion_trans_dom"/>
</dbReference>
<keyword evidence="12 15" id="KW-0407">Ion channel</keyword>
<protein>
    <submittedName>
        <fullName evidence="15">Potassium voltage-gated channel subfamily KQT possible potassium channel, VIC family</fullName>
    </submittedName>
</protein>
<keyword evidence="2" id="KW-0813">Transport</keyword>
<dbReference type="Pfam" id="PF00027">
    <property type="entry name" value="cNMP_binding"/>
    <property type="match status" value="1"/>
</dbReference>
<dbReference type="AlphaFoldDB" id="A0A3B0RTA4"/>
<evidence type="ECO:0000256" key="3">
    <source>
        <dbReference type="ARBA" id="ARBA00022475"/>
    </source>
</evidence>
<dbReference type="InterPro" id="IPR028325">
    <property type="entry name" value="VG_K_chnl"/>
</dbReference>
<evidence type="ECO:0000256" key="2">
    <source>
        <dbReference type="ARBA" id="ARBA00022448"/>
    </source>
</evidence>
<keyword evidence="11 13" id="KW-0472">Membrane</keyword>
<keyword evidence="9 13" id="KW-1133">Transmembrane helix</keyword>
<feature type="transmembrane region" description="Helical" evidence="13">
    <location>
        <begin position="84"/>
        <end position="105"/>
    </location>
</feature>
<dbReference type="SUPFAM" id="SSF81324">
    <property type="entry name" value="Voltage-gated potassium channels"/>
    <property type="match status" value="1"/>
</dbReference>
<feature type="domain" description="Cyclic nucleotide-binding" evidence="14">
    <location>
        <begin position="250"/>
        <end position="364"/>
    </location>
</feature>
<dbReference type="InterPro" id="IPR014710">
    <property type="entry name" value="RmlC-like_jellyroll"/>
</dbReference>
<gene>
    <name evidence="15" type="ORF">MNBD_ALPHA02-2024</name>
</gene>
<name>A0A3B0RTA4_9ZZZZ</name>
<sequence length="381" mass="42761">MGLSGNRAAGLFDGFMVGLIILNVVAVSLETVPDITRQYRLEFMAFEVFSLLIFCMEYLLRVWVCVEYRPEPDEKGKGPFRLHFITSPLMVIDFLAIAPSLLFVVGIDLRLLRIFRLLRLFKLMRYSPALASLGNVLFAERRALTATLIIMLGLSSFAATIMYYLERNVQPEAFGTIPHALWWALATLTTVGYGDMVPITWAGRLFGGVVMIFGVGMYALPIGIIASGFANEIHQRDFVIRWGLVANVPLFKGLDANLIRTIAKYLRSSVVEKDSIIAVKGHQADKMYLIVSGEVARTDRTGKITLKEGGFFGAKSLMEKSNYSASYRAETKGHFFVLDAREFHHLLDENPTLRERIEEAYKNIPHKDFGQACGPEEILSE</sequence>
<dbReference type="Pfam" id="PF00520">
    <property type="entry name" value="Ion_trans"/>
    <property type="match status" value="1"/>
</dbReference>
<evidence type="ECO:0000256" key="9">
    <source>
        <dbReference type="ARBA" id="ARBA00022989"/>
    </source>
</evidence>
<dbReference type="Gene3D" id="1.10.287.70">
    <property type="match status" value="1"/>
</dbReference>
<keyword evidence="7" id="KW-0631">Potassium channel</keyword>
<keyword evidence="5 13" id="KW-0812">Transmembrane</keyword>
<dbReference type="InterPro" id="IPR018490">
    <property type="entry name" value="cNMP-bd_dom_sf"/>
</dbReference>
<dbReference type="PANTHER" id="PTHR11537:SF254">
    <property type="entry name" value="POTASSIUM VOLTAGE-GATED CHANNEL PROTEIN SHAB"/>
    <property type="match status" value="1"/>
</dbReference>
<dbReference type="FunFam" id="1.10.287.70:FF:000181">
    <property type="entry name" value="Cyclic nucleotide-gated potassium channel mll3241"/>
    <property type="match status" value="1"/>
</dbReference>
<dbReference type="EMBL" id="UOED01000014">
    <property type="protein sequence ID" value="VAV86695.1"/>
    <property type="molecule type" value="Genomic_DNA"/>
</dbReference>
<feature type="transmembrane region" description="Helical" evidence="13">
    <location>
        <begin position="144"/>
        <end position="165"/>
    </location>
</feature>
<evidence type="ECO:0000256" key="7">
    <source>
        <dbReference type="ARBA" id="ARBA00022826"/>
    </source>
</evidence>
<dbReference type="CDD" id="cd00038">
    <property type="entry name" value="CAP_ED"/>
    <property type="match status" value="1"/>
</dbReference>
<keyword evidence="3" id="KW-1003">Cell membrane</keyword>
<evidence type="ECO:0000256" key="1">
    <source>
        <dbReference type="ARBA" id="ARBA00004651"/>
    </source>
</evidence>
<evidence type="ECO:0000313" key="15">
    <source>
        <dbReference type="EMBL" id="VAV86695.1"/>
    </source>
</evidence>
<dbReference type="GO" id="GO:0008076">
    <property type="term" value="C:voltage-gated potassium channel complex"/>
    <property type="evidence" value="ECO:0007669"/>
    <property type="project" value="InterPro"/>
</dbReference>
<evidence type="ECO:0000256" key="5">
    <source>
        <dbReference type="ARBA" id="ARBA00022692"/>
    </source>
</evidence>
<feature type="transmembrane region" description="Helical" evidence="13">
    <location>
        <begin position="205"/>
        <end position="226"/>
    </location>
</feature>
<evidence type="ECO:0000256" key="6">
    <source>
        <dbReference type="ARBA" id="ARBA00022741"/>
    </source>
</evidence>
<organism evidence="15">
    <name type="scientific">hydrothermal vent metagenome</name>
    <dbReference type="NCBI Taxonomy" id="652676"/>
    <lineage>
        <taxon>unclassified sequences</taxon>
        <taxon>metagenomes</taxon>
        <taxon>ecological metagenomes</taxon>
    </lineage>
</organism>
<evidence type="ECO:0000256" key="4">
    <source>
        <dbReference type="ARBA" id="ARBA00022538"/>
    </source>
</evidence>
<dbReference type="PRINTS" id="PR00169">
    <property type="entry name" value="KCHANNEL"/>
</dbReference>
<feature type="transmembrane region" description="Helical" evidence="13">
    <location>
        <begin position="12"/>
        <end position="32"/>
    </location>
</feature>
<dbReference type="Gene3D" id="2.60.120.10">
    <property type="entry name" value="Jelly Rolls"/>
    <property type="match status" value="1"/>
</dbReference>
<reference evidence="15" key="1">
    <citation type="submission" date="2018-06" db="EMBL/GenBank/DDBJ databases">
        <authorList>
            <person name="Zhirakovskaya E."/>
        </authorList>
    </citation>
    <scope>NUCLEOTIDE SEQUENCE</scope>
</reference>
<feature type="transmembrane region" description="Helical" evidence="13">
    <location>
        <begin position="177"/>
        <end position="193"/>
    </location>
</feature>
<dbReference type="InterPro" id="IPR000595">
    <property type="entry name" value="cNMP-bd_dom"/>
</dbReference>
<evidence type="ECO:0000256" key="13">
    <source>
        <dbReference type="SAM" id="Phobius"/>
    </source>
</evidence>
<keyword evidence="8" id="KW-0630">Potassium</keyword>
<keyword evidence="4" id="KW-0633">Potassium transport</keyword>
<evidence type="ECO:0000256" key="12">
    <source>
        <dbReference type="ARBA" id="ARBA00023303"/>
    </source>
</evidence>
<evidence type="ECO:0000256" key="10">
    <source>
        <dbReference type="ARBA" id="ARBA00023065"/>
    </source>
</evidence>
<evidence type="ECO:0000256" key="11">
    <source>
        <dbReference type="ARBA" id="ARBA00023136"/>
    </source>
</evidence>
<feature type="transmembrane region" description="Helical" evidence="13">
    <location>
        <begin position="44"/>
        <end position="64"/>
    </location>
</feature>
<comment type="subcellular location">
    <subcellularLocation>
        <location evidence="1">Cell membrane</location>
        <topology evidence="1">Multi-pass membrane protein</topology>
    </subcellularLocation>
</comment>
<evidence type="ECO:0000259" key="14">
    <source>
        <dbReference type="PROSITE" id="PS50042"/>
    </source>
</evidence>
<proteinExistence type="predicted"/>
<keyword evidence="6" id="KW-0547">Nucleotide-binding</keyword>
<dbReference type="SMART" id="SM00100">
    <property type="entry name" value="cNMP"/>
    <property type="match status" value="1"/>
</dbReference>
<dbReference type="SUPFAM" id="SSF51206">
    <property type="entry name" value="cAMP-binding domain-like"/>
    <property type="match status" value="1"/>
</dbReference>
<dbReference type="GO" id="GO:0005249">
    <property type="term" value="F:voltage-gated potassium channel activity"/>
    <property type="evidence" value="ECO:0007669"/>
    <property type="project" value="InterPro"/>
</dbReference>
<dbReference type="GO" id="GO:0001508">
    <property type="term" value="P:action potential"/>
    <property type="evidence" value="ECO:0007669"/>
    <property type="project" value="TreeGrafter"/>
</dbReference>